<evidence type="ECO:0000313" key="1">
    <source>
        <dbReference type="EMBL" id="TKT07040.1"/>
    </source>
</evidence>
<gene>
    <name evidence="1" type="ORF">E4U92_24560</name>
</gene>
<dbReference type="AlphaFoldDB" id="A0A4U5WXL5"/>
<accession>A0A4U5WXL5</accession>
<dbReference type="Proteomes" id="UP000308632">
    <property type="component" value="Unassembled WGS sequence"/>
</dbReference>
<name>A0A4U5WXL5_STRGB</name>
<evidence type="ECO:0000313" key="2">
    <source>
        <dbReference type="Proteomes" id="UP000308632"/>
    </source>
</evidence>
<dbReference type="EMBL" id="SZPR01000019">
    <property type="protein sequence ID" value="TKT07040.1"/>
    <property type="molecule type" value="Genomic_DNA"/>
</dbReference>
<dbReference type="STRING" id="33898.GCA_000772895_07884"/>
<dbReference type="RefSeq" id="WP_137302619.1">
    <property type="nucleotide sequence ID" value="NZ_BMVD01000004.1"/>
</dbReference>
<reference evidence="1 2" key="1">
    <citation type="submission" date="2019-04" db="EMBL/GenBank/DDBJ databases">
        <title>Streptomyces lasaliensis sp.nov., an Actinomycete isolated from soil which produces the polyether antibiotic lasalocid.</title>
        <authorList>
            <person name="Erwin G."/>
            <person name="Haber C."/>
        </authorList>
    </citation>
    <scope>NUCLEOTIDE SEQUENCE [LARGE SCALE GENOMIC DNA]</scope>
    <source>
        <strain evidence="1 2">DSM 40089</strain>
    </source>
</reference>
<protein>
    <submittedName>
        <fullName evidence="1">Uncharacterized protein</fullName>
    </submittedName>
</protein>
<proteinExistence type="predicted"/>
<sequence>MRPLSGDESVVGVPGATVLDFWRFAMPDLRMNNTRGLFAEFLVHQAIGSHRPRLEWASHDVETDDGLRIEVKAAAYLQAWEQRTPSPIRFTGLRARTWSPEGGYSEVKSYNADVYVFAVQTAREHAAYDPLDTAQWEFYVLPRPALVELGSDSIGLGAVRAAAGPPVSFAQLHGSIRSADPRRDGDVADG</sequence>
<comment type="caution">
    <text evidence="1">The sequence shown here is derived from an EMBL/GenBank/DDBJ whole genome shotgun (WGS) entry which is preliminary data.</text>
</comment>
<organism evidence="1 2">
    <name type="scientific">Streptomyces galbus</name>
    <dbReference type="NCBI Taxonomy" id="33898"/>
    <lineage>
        <taxon>Bacteria</taxon>
        <taxon>Bacillati</taxon>
        <taxon>Actinomycetota</taxon>
        <taxon>Actinomycetes</taxon>
        <taxon>Kitasatosporales</taxon>
        <taxon>Streptomycetaceae</taxon>
        <taxon>Streptomyces</taxon>
    </lineage>
</organism>